<dbReference type="GO" id="GO:0000724">
    <property type="term" value="P:double-strand break repair via homologous recombination"/>
    <property type="evidence" value="ECO:0007669"/>
    <property type="project" value="TreeGrafter"/>
</dbReference>
<dbReference type="Proteomes" id="UP000053263">
    <property type="component" value="Unassembled WGS sequence"/>
</dbReference>
<evidence type="ECO:0000256" key="6">
    <source>
        <dbReference type="SAM" id="MobiDB-lite"/>
    </source>
</evidence>
<dbReference type="PROSITE" id="PS51192">
    <property type="entry name" value="HELICASE_ATP_BIND_1"/>
    <property type="match status" value="1"/>
</dbReference>
<dbReference type="OrthoDB" id="2799352at2759"/>
<evidence type="ECO:0000256" key="2">
    <source>
        <dbReference type="ARBA" id="ARBA00022741"/>
    </source>
</evidence>
<dbReference type="PROSITE" id="PS00028">
    <property type="entry name" value="ZINC_FINGER_C2H2_1"/>
    <property type="match status" value="1"/>
</dbReference>
<keyword evidence="10" id="KW-1185">Reference proteome</keyword>
<comment type="catalytic activity">
    <reaction evidence="4">
        <text>Couples ATP hydrolysis with the unwinding of duplex DNA by translocating in the 3'-5' direction.</text>
        <dbReference type="EC" id="5.6.2.4"/>
    </reaction>
</comment>
<evidence type="ECO:0000256" key="5">
    <source>
        <dbReference type="ARBA" id="ARBA00034808"/>
    </source>
</evidence>
<dbReference type="Pfam" id="PF00270">
    <property type="entry name" value="DEAD"/>
    <property type="match status" value="1"/>
</dbReference>
<evidence type="ECO:0000256" key="3">
    <source>
        <dbReference type="ARBA" id="ARBA00022840"/>
    </source>
</evidence>
<dbReference type="InterPro" id="IPR014001">
    <property type="entry name" value="Helicase_ATP-bd"/>
</dbReference>
<dbReference type="GO" id="GO:0005524">
    <property type="term" value="F:ATP binding"/>
    <property type="evidence" value="ECO:0007669"/>
    <property type="project" value="UniProtKB-KW"/>
</dbReference>
<protein>
    <recommendedName>
        <fullName evidence="5">DNA 3'-5' helicase</fullName>
        <ecNumber evidence="5">5.6.2.4</ecNumber>
    </recommendedName>
</protein>
<dbReference type="InterPro" id="IPR011545">
    <property type="entry name" value="DEAD/DEAH_box_helicase_dom"/>
</dbReference>
<dbReference type="InterPro" id="IPR013087">
    <property type="entry name" value="Znf_C2H2_type"/>
</dbReference>
<dbReference type="SMART" id="SM00490">
    <property type="entry name" value="HELICc"/>
    <property type="match status" value="1"/>
</dbReference>
<dbReference type="InterPro" id="IPR022698">
    <property type="entry name" value="OrsD"/>
</dbReference>
<evidence type="ECO:0000259" key="7">
    <source>
        <dbReference type="PROSITE" id="PS51192"/>
    </source>
</evidence>
<reference evidence="9 10" key="1">
    <citation type="submission" date="2014-06" db="EMBL/GenBank/DDBJ databases">
        <title>Evolutionary Origins and Diversification of the Mycorrhizal Mutualists.</title>
        <authorList>
            <consortium name="DOE Joint Genome Institute"/>
            <consortium name="Mycorrhizal Genomics Consortium"/>
            <person name="Kohler A."/>
            <person name="Kuo A."/>
            <person name="Nagy L.G."/>
            <person name="Floudas D."/>
            <person name="Copeland A."/>
            <person name="Barry K.W."/>
            <person name="Cichocki N."/>
            <person name="Veneault-Fourrey C."/>
            <person name="LaButti K."/>
            <person name="Lindquist E.A."/>
            <person name="Lipzen A."/>
            <person name="Lundell T."/>
            <person name="Morin E."/>
            <person name="Murat C."/>
            <person name="Riley R."/>
            <person name="Ohm R."/>
            <person name="Sun H."/>
            <person name="Tunlid A."/>
            <person name="Henrissat B."/>
            <person name="Grigoriev I.V."/>
            <person name="Hibbett D.S."/>
            <person name="Martin F."/>
        </authorList>
    </citation>
    <scope>NUCLEOTIDE SEQUENCE [LARGE SCALE GENOMIC DNA]</scope>
    <source>
        <strain evidence="9 10">FD-325 SS-3</strain>
    </source>
</reference>
<feature type="region of interest" description="Disordered" evidence="6">
    <location>
        <begin position="187"/>
        <end position="209"/>
    </location>
</feature>
<dbReference type="Gene3D" id="3.40.50.300">
    <property type="entry name" value="P-loop containing nucleotide triphosphate hydrolases"/>
    <property type="match status" value="2"/>
</dbReference>
<dbReference type="GO" id="GO:0043138">
    <property type="term" value="F:3'-5' DNA helicase activity"/>
    <property type="evidence" value="ECO:0007669"/>
    <property type="project" value="UniProtKB-EC"/>
</dbReference>
<feature type="region of interest" description="Disordered" evidence="6">
    <location>
        <begin position="1599"/>
        <end position="1621"/>
    </location>
</feature>
<dbReference type="PROSITE" id="PS51194">
    <property type="entry name" value="HELICASE_CTER"/>
    <property type="match status" value="1"/>
</dbReference>
<organism evidence="9 10">
    <name type="scientific">Plicaturopsis crispa FD-325 SS-3</name>
    <dbReference type="NCBI Taxonomy" id="944288"/>
    <lineage>
        <taxon>Eukaryota</taxon>
        <taxon>Fungi</taxon>
        <taxon>Dikarya</taxon>
        <taxon>Basidiomycota</taxon>
        <taxon>Agaricomycotina</taxon>
        <taxon>Agaricomycetes</taxon>
        <taxon>Agaricomycetidae</taxon>
        <taxon>Amylocorticiales</taxon>
        <taxon>Amylocorticiaceae</taxon>
        <taxon>Plicatura</taxon>
        <taxon>Plicaturopsis crispa</taxon>
    </lineage>
</organism>
<evidence type="ECO:0000259" key="8">
    <source>
        <dbReference type="PROSITE" id="PS51194"/>
    </source>
</evidence>
<dbReference type="Pfam" id="PF00271">
    <property type="entry name" value="Helicase_C"/>
    <property type="match status" value="1"/>
</dbReference>
<dbReference type="GO" id="GO:0005737">
    <property type="term" value="C:cytoplasm"/>
    <property type="evidence" value="ECO:0007669"/>
    <property type="project" value="TreeGrafter"/>
</dbReference>
<dbReference type="InterPro" id="IPR001650">
    <property type="entry name" value="Helicase_C-like"/>
</dbReference>
<dbReference type="GO" id="GO:0009378">
    <property type="term" value="F:four-way junction helicase activity"/>
    <property type="evidence" value="ECO:0007669"/>
    <property type="project" value="TreeGrafter"/>
</dbReference>
<proteinExistence type="inferred from homology"/>
<evidence type="ECO:0000256" key="4">
    <source>
        <dbReference type="ARBA" id="ARBA00034617"/>
    </source>
</evidence>
<accession>A0A0C9SK29</accession>
<dbReference type="PANTHER" id="PTHR13710:SF154">
    <property type="entry name" value="RECQ HELICASE, PUTATIVE (AFU_ORTHOLOGUE AFUA_6G14720)-RELATED"/>
    <property type="match status" value="1"/>
</dbReference>
<comment type="similarity">
    <text evidence="1">Belongs to the helicase family. RecQ subfamily.</text>
</comment>
<dbReference type="Pfam" id="PF12013">
    <property type="entry name" value="OrsD"/>
    <property type="match status" value="1"/>
</dbReference>
<evidence type="ECO:0000313" key="9">
    <source>
        <dbReference type="EMBL" id="KII83016.1"/>
    </source>
</evidence>
<feature type="domain" description="Helicase C-terminal" evidence="8">
    <location>
        <begin position="1395"/>
        <end position="1568"/>
    </location>
</feature>
<dbReference type="HOGENOM" id="CLU_003034_0_0_1"/>
<dbReference type="EMBL" id="KN832588">
    <property type="protein sequence ID" value="KII83016.1"/>
    <property type="molecule type" value="Genomic_DNA"/>
</dbReference>
<evidence type="ECO:0000256" key="1">
    <source>
        <dbReference type="ARBA" id="ARBA00005446"/>
    </source>
</evidence>
<keyword evidence="2" id="KW-0547">Nucleotide-binding</keyword>
<dbReference type="EC" id="5.6.2.4" evidence="5"/>
<dbReference type="GO" id="GO:0005694">
    <property type="term" value="C:chromosome"/>
    <property type="evidence" value="ECO:0007669"/>
    <property type="project" value="TreeGrafter"/>
</dbReference>
<gene>
    <name evidence="9" type="ORF">PLICRDRAFT_33133</name>
</gene>
<keyword evidence="3" id="KW-0067">ATP-binding</keyword>
<sequence>MKIVVSSKPLIAKVAPRDTSPAKQSALAAIPPTAGPHRSTSTARHSAHPYSHSFFSGLDPALRYPPAQPHRRNPLPMVPSQLDPALRRHPNSHHTVSVVHHGRDPAVLAAVFPHSPSSSSGPTPFVNPSPLQAGPSRPFDCGRVLVPSTPSPVPGRATLTPLPLLEKLPPLQQPDFDMGTVLVPSTPSPSSNEAMEVDVSTTPPPVDVSLPDVFRSSPCGRDPSDSLAPPARPCCRYHVVFRTLHCIACQSAVLPGHVLAHIKKHHPQAYEHAREVFESPEQTIAIPSPHPSPLTHNASLSFPPPFGPPVELLRAVDGFACTLCNHAVTTLASHSTHWSTSHSDNNSAAKQHVKPAVIQRFFTHGPASSYFPVQPSLAGLAPSNPYSAYLTQVAPFEEEFDSPLADDPKERHPVLQRTGWDEHLSSFTSNRAQLAKLRDIVKIPSPSRQGLGLLANAVDRFMRFVRRHALDSSFAIRTLLMRCPRIDQASEDWKVHQDDHTLRDYGQPLTSLLHSVLRTFRGNHPSGYQYPLTDVMKRQAEVLENLLIAGHQSCGIPPFSCTPGDPQDNQSLSSDGSSPVVIALHNLAHSILTAPAPEGPASQWNSVMECFLAVYFVNDSGTFPAAHHMTNCFARLKYICRCDAFFASLGLLAREDFHGSHLQAIAQVATDAFTPGTLTPFNAIVDHQVFISTIAYGHLSPPTTVVSPDGMSISYRDVTLHVSQWRAGLRMALSDAWAAIDALSYGSRIPYTMPADLTDDMTNEQRGYSFLYKRSFTSQPLPLLDLLLNRGRLGTLDCQNRLMWNAMDMHEFLDQTDRITSLLFLLIDPTSGSNRRLRDLLADKIANGTRGRNVFRLFDTLWIVTRRLKSETLVGNESFVPRQPPPEVSRLLEYYLIVVRPVEVTIVRHLYSKKAAQICSEFLWTHHGERLDPRKATDYHLDLTEHYFKCRLGIRAARHIYIEIGRVFWGHKGTSHADVDAQDEYFEVDIIARQSGHSLASDRLIYARERNAFATATSDTIHSFGRASKMWWRVTSFYPGAAPLQPMSPPGQHDDEALPRRSLSETIEQLFRDSFDNLVQQLQQNTAAQLKQVSDFILSASRQPLSPRVDSPAPPSSFPATLPVSSPVPFYPPTVPVISTPSPSPTRSGSIPIAPHPLEDQRAVALTLLRQFYDDEQASFRSAEQERLCLHALFGSDNLLAILPTGGGKTLAMMLPSLREPQSLTLIIVPNKSLLEEIRQRALKANIPAKQWLSGHACTRSSGIVLMALETVTSQRFPEFVTSTSRSLLGLYLPSVRWLSAQKGSVDRIFFDEGHQVVTVDHRPKFKKVFRLVAVSSQKIFLTGTCPVRTQAPLLNSFGLPANALVLRAPTHRPNHRYAVLHAAPHVSSQNLLIALRHHLSNSFIPPHGRAIIFSSSCKDATSIAEFMLTAYPDDPCYCSHSEMNADARHTQETLWRSADPLTGRWMSCTTVLAQGTDVQDVVACFIVDDVYGLVNAVQIFGRSGREGQESLNVYVLTRPPHASLSVDPPDYACKAEEHTYRTNTSQCRRSIINEVMDGRPLRCDAISGALYCDVCHPEFPLYRTLRSIAADPDADHSMSDSCNLSSQSPSQSPKASHLSDDGFGEVEIDSSFFDHPALNGSSQSSFALDAEQYGILQNDLRRRAALLDSLANRVRGNCFVCLIHGGVLAPSHPQMFKTCYAPSSCSHGLGWIDFKKRLKANGGMYDSCHQCGNPQGEFQPSCHPVLPFSGPCPLDDMIPVMLWEILHNPSTFAAAAAEYPALHDIPGIPGAVIHNSQDARSNLEPLVQWAVAKQSPHHFTHAVELVIFWWRNHNTPTR</sequence>
<feature type="domain" description="Helicase ATP-binding" evidence="7">
    <location>
        <begin position="1190"/>
        <end position="1364"/>
    </location>
</feature>
<dbReference type="GO" id="GO:0003676">
    <property type="term" value="F:nucleic acid binding"/>
    <property type="evidence" value="ECO:0007669"/>
    <property type="project" value="InterPro"/>
</dbReference>
<name>A0A0C9SK29_PLICR</name>
<dbReference type="SMART" id="SM00487">
    <property type="entry name" value="DEXDc"/>
    <property type="match status" value="1"/>
</dbReference>
<dbReference type="InterPro" id="IPR027417">
    <property type="entry name" value="P-loop_NTPase"/>
</dbReference>
<feature type="region of interest" description="Disordered" evidence="6">
    <location>
        <begin position="15"/>
        <end position="52"/>
    </location>
</feature>
<dbReference type="SUPFAM" id="SSF52540">
    <property type="entry name" value="P-loop containing nucleoside triphosphate hydrolases"/>
    <property type="match status" value="1"/>
</dbReference>
<dbReference type="PANTHER" id="PTHR13710">
    <property type="entry name" value="DNA HELICASE RECQ FAMILY MEMBER"/>
    <property type="match status" value="1"/>
</dbReference>
<evidence type="ECO:0000313" key="10">
    <source>
        <dbReference type="Proteomes" id="UP000053263"/>
    </source>
</evidence>